<feature type="binding site" evidence="21">
    <location>
        <position position="99"/>
    </location>
    <ligand>
        <name>substrate</name>
    </ligand>
</feature>
<dbReference type="InterPro" id="IPR036945">
    <property type="entry name" value="DAGK_sf"/>
</dbReference>
<keyword evidence="7 24" id="KW-0997">Cell inner membrane</keyword>
<dbReference type="Gene3D" id="1.10.287.3610">
    <property type="match status" value="1"/>
</dbReference>
<name>Q7MPR6_VIBVY</name>
<keyword evidence="19 24" id="KW-1208">Phospholipid metabolism</keyword>
<evidence type="ECO:0000256" key="24">
    <source>
        <dbReference type="RuleBase" id="RU363065"/>
    </source>
</evidence>
<evidence type="ECO:0000256" key="20">
    <source>
        <dbReference type="PIRSR" id="PIRSR600829-1"/>
    </source>
</evidence>
<keyword evidence="8 24" id="KW-0808">Transferase</keyword>
<dbReference type="EC" id="2.7.1.107" evidence="3 24"/>
<evidence type="ECO:0000256" key="3">
    <source>
        <dbReference type="ARBA" id="ARBA00012133"/>
    </source>
</evidence>
<feature type="binding site" evidence="22">
    <location>
        <begin position="115"/>
        <end position="117"/>
    </location>
    <ligand>
        <name>ATP</name>
        <dbReference type="ChEBI" id="CHEBI:30616"/>
    </ligand>
</feature>
<keyword evidence="18" id="KW-0594">Phospholipid biosynthesis</keyword>
<comment type="similarity">
    <text evidence="2 24">Belongs to the bacterial diacylglycerol kinase family.</text>
</comment>
<feature type="active site" description="Proton acceptor" evidence="20">
    <location>
        <position position="99"/>
    </location>
</feature>
<dbReference type="STRING" id="672.VV93_v1c02870"/>
<evidence type="ECO:0000256" key="14">
    <source>
        <dbReference type="ARBA" id="ARBA00022842"/>
    </source>
</evidence>
<evidence type="ECO:0000256" key="17">
    <source>
        <dbReference type="ARBA" id="ARBA00023136"/>
    </source>
</evidence>
<evidence type="ECO:0000256" key="12">
    <source>
        <dbReference type="ARBA" id="ARBA00022777"/>
    </source>
</evidence>
<organism evidence="25 26">
    <name type="scientific">Vibrio vulnificus (strain YJ016)</name>
    <dbReference type="NCBI Taxonomy" id="196600"/>
    <lineage>
        <taxon>Bacteria</taxon>
        <taxon>Pseudomonadati</taxon>
        <taxon>Pseudomonadota</taxon>
        <taxon>Gammaproteobacteria</taxon>
        <taxon>Vibrionales</taxon>
        <taxon>Vibrionaceae</taxon>
        <taxon>Vibrio</taxon>
    </lineage>
</organism>
<evidence type="ECO:0000256" key="8">
    <source>
        <dbReference type="ARBA" id="ARBA00022679"/>
    </source>
</evidence>
<dbReference type="AlphaFoldDB" id="Q7MPR6"/>
<dbReference type="KEGG" id="vvy:VV0296"/>
<comment type="catalytic activity">
    <reaction evidence="24">
        <text>a 1,2-diacyl-sn-glycerol + ATP = a 1,2-diacyl-sn-glycero-3-phosphate + ADP + H(+)</text>
        <dbReference type="Rhea" id="RHEA:10272"/>
        <dbReference type="ChEBI" id="CHEBI:15378"/>
        <dbReference type="ChEBI" id="CHEBI:17815"/>
        <dbReference type="ChEBI" id="CHEBI:30616"/>
        <dbReference type="ChEBI" id="CHEBI:58608"/>
        <dbReference type="ChEBI" id="CHEBI:456216"/>
        <dbReference type="EC" id="2.7.1.107"/>
    </reaction>
</comment>
<feature type="binding site" evidence="23">
    <location>
        <position position="106"/>
    </location>
    <ligand>
        <name>a divalent metal cation</name>
        <dbReference type="ChEBI" id="CHEBI:60240"/>
    </ligand>
</feature>
<dbReference type="GO" id="GO:0005524">
    <property type="term" value="F:ATP binding"/>
    <property type="evidence" value="ECO:0007669"/>
    <property type="project" value="UniProtKB-KW"/>
</dbReference>
<evidence type="ECO:0000256" key="18">
    <source>
        <dbReference type="ARBA" id="ARBA00023209"/>
    </source>
</evidence>
<dbReference type="GO" id="GO:0046872">
    <property type="term" value="F:metal ion binding"/>
    <property type="evidence" value="ECO:0007669"/>
    <property type="project" value="UniProtKB-KW"/>
</dbReference>
<dbReference type="GO" id="GO:0005886">
    <property type="term" value="C:plasma membrane"/>
    <property type="evidence" value="ECO:0007669"/>
    <property type="project" value="UniProtKB-SubCell"/>
</dbReference>
<keyword evidence="6" id="KW-0444">Lipid biosynthesis</keyword>
<sequence length="152" mass="16689">MQIPKINVKYPSFIDGNDKAFLSMTQPNIGKPGNTGIKRIIKATGYSIQGLKAAFKHEAAVRQEFALLVVAIVLATWLDVSMLERITLLAVVVLVLIVELMNSAVEAVVDRIGVEHHELSGRAKDIGSAAVLVALIFAGFTWLYIVGSHYWW</sequence>
<keyword evidence="13 22" id="KW-0067">ATP-binding</keyword>
<evidence type="ECO:0000256" key="9">
    <source>
        <dbReference type="ARBA" id="ARBA00022692"/>
    </source>
</evidence>
<accession>Q7MPR6</accession>
<feature type="transmembrane region" description="Helical" evidence="24">
    <location>
        <begin position="126"/>
        <end position="145"/>
    </location>
</feature>
<keyword evidence="17 24" id="KW-0472">Membrane</keyword>
<evidence type="ECO:0000313" key="26">
    <source>
        <dbReference type="Proteomes" id="UP000002675"/>
    </source>
</evidence>
<dbReference type="Proteomes" id="UP000002675">
    <property type="component" value="Chromosome I"/>
</dbReference>
<evidence type="ECO:0000256" key="10">
    <source>
        <dbReference type="ARBA" id="ARBA00022723"/>
    </source>
</evidence>
<evidence type="ECO:0000256" key="1">
    <source>
        <dbReference type="ARBA" id="ARBA00004429"/>
    </source>
</evidence>
<dbReference type="eggNOG" id="COG0818">
    <property type="taxonomic scope" value="Bacteria"/>
</dbReference>
<keyword evidence="14 23" id="KW-0460">Magnesium</keyword>
<dbReference type="GO" id="GO:0006654">
    <property type="term" value="P:phosphatidic acid biosynthetic process"/>
    <property type="evidence" value="ECO:0007669"/>
    <property type="project" value="InterPro"/>
</dbReference>
<keyword evidence="9 24" id="KW-0812">Transmembrane</keyword>
<feature type="binding site" evidence="21">
    <location>
        <begin position="60"/>
        <end position="64"/>
    </location>
    <ligand>
        <name>substrate</name>
    </ligand>
</feature>
<comment type="subcellular location">
    <subcellularLocation>
        <location evidence="1 24">Cell inner membrane</location>
        <topology evidence="1 24">Multi-pass membrane protein</topology>
    </subcellularLocation>
</comment>
<evidence type="ECO:0000256" key="19">
    <source>
        <dbReference type="ARBA" id="ARBA00023264"/>
    </source>
</evidence>
<evidence type="ECO:0000256" key="22">
    <source>
        <dbReference type="PIRSR" id="PIRSR600829-3"/>
    </source>
</evidence>
<dbReference type="InterPro" id="IPR033718">
    <property type="entry name" value="DAGK_prok"/>
</dbReference>
<keyword evidence="11 22" id="KW-0547">Nucleotide-binding</keyword>
<dbReference type="HOGENOM" id="CLU_112343_3_2_6"/>
<feature type="transmembrane region" description="Helical" evidence="24">
    <location>
        <begin position="86"/>
        <end position="105"/>
    </location>
</feature>
<feature type="binding site" evidence="21">
    <location>
        <position position="39"/>
    </location>
    <ligand>
        <name>substrate</name>
    </ligand>
</feature>
<dbReference type="GO" id="GO:0004143">
    <property type="term" value="F:ATP-dependent diacylglycerol kinase activity"/>
    <property type="evidence" value="ECO:0007669"/>
    <property type="project" value="UniProtKB-EC"/>
</dbReference>
<keyword evidence="16 24" id="KW-0443">Lipid metabolism</keyword>
<evidence type="ECO:0000256" key="15">
    <source>
        <dbReference type="ARBA" id="ARBA00022989"/>
    </source>
</evidence>
<proteinExistence type="inferred from homology"/>
<feature type="binding site" evidence="21">
    <location>
        <position position="85"/>
    </location>
    <ligand>
        <name>substrate</name>
    </ligand>
</feature>
<evidence type="ECO:0000256" key="2">
    <source>
        <dbReference type="ARBA" id="ARBA00005967"/>
    </source>
</evidence>
<feature type="binding site" evidence="21">
    <location>
        <begin position="77"/>
        <end position="80"/>
    </location>
    <ligand>
        <name>substrate</name>
    </ligand>
</feature>
<gene>
    <name evidence="25" type="ordered locus">VV0296</name>
</gene>
<reference evidence="25 26" key="1">
    <citation type="journal article" date="2003" name="Genome Res.">
        <title>Comparative genome analysis of Vibrio vulnificus, a marine pathogen.</title>
        <authorList>
            <person name="Chen C.Y."/>
            <person name="Wu K.M."/>
            <person name="Chang Y.C."/>
            <person name="Chang C.H."/>
            <person name="Tsai H.C."/>
            <person name="Liao T.L."/>
            <person name="Liu Y.M."/>
            <person name="Chen H.J."/>
            <person name="Shen A.B."/>
            <person name="Li J.C."/>
            <person name="Su T.L."/>
            <person name="Shao C.P."/>
            <person name="Lee C.T."/>
            <person name="Hor L.I."/>
            <person name="Tsai S.F."/>
        </authorList>
    </citation>
    <scope>NUCLEOTIDE SEQUENCE [LARGE SCALE GENOMIC DNA]</scope>
    <source>
        <strain evidence="25 26">YJ016</strain>
    </source>
</reference>
<evidence type="ECO:0000256" key="21">
    <source>
        <dbReference type="PIRSR" id="PIRSR600829-2"/>
    </source>
</evidence>
<evidence type="ECO:0000256" key="7">
    <source>
        <dbReference type="ARBA" id="ARBA00022519"/>
    </source>
</evidence>
<keyword evidence="15 24" id="KW-1133">Transmembrane helix</keyword>
<feature type="binding site" evidence="22">
    <location>
        <position position="106"/>
    </location>
    <ligand>
        <name>ATP</name>
        <dbReference type="ChEBI" id="CHEBI:30616"/>
    </ligand>
</feature>
<feature type="binding site" evidence="21">
    <location>
        <position position="128"/>
    </location>
    <ligand>
        <name>substrate</name>
    </ligand>
</feature>
<feature type="binding site" evidence="22">
    <location>
        <position position="39"/>
    </location>
    <ligand>
        <name>ATP</name>
        <dbReference type="ChEBI" id="CHEBI:30616"/>
    </ligand>
</feature>
<keyword evidence="12 24" id="KW-0418">Kinase</keyword>
<evidence type="ECO:0000256" key="4">
    <source>
        <dbReference type="ARBA" id="ARBA00017575"/>
    </source>
</evidence>
<comment type="function">
    <text evidence="24">Catalyzes the ATP-dependent phosphorylation of sn-l,2-diacylglycerol (DAG) to phosphatidic acid. Involved in the recycling of diacylglycerol produced as a by-product during membrane-derived oligosaccharide (MDO) biosynthesis.</text>
</comment>
<feature type="transmembrane region" description="Helical" evidence="24">
    <location>
        <begin position="65"/>
        <end position="80"/>
    </location>
</feature>
<keyword evidence="5" id="KW-1003">Cell membrane</keyword>
<feature type="binding site" evidence="22">
    <location>
        <position position="58"/>
    </location>
    <ligand>
        <name>ATP</name>
        <dbReference type="ChEBI" id="CHEBI:30616"/>
    </ligand>
</feature>
<feature type="binding site" evidence="22">
    <location>
        <position position="46"/>
    </location>
    <ligand>
        <name>ATP</name>
        <dbReference type="ChEBI" id="CHEBI:30616"/>
    </ligand>
</feature>
<dbReference type="PANTHER" id="PTHR34299:SF1">
    <property type="entry name" value="DIACYLGLYCEROL KINASE"/>
    <property type="match status" value="1"/>
</dbReference>
<feature type="binding site" evidence="22">
    <location>
        <begin position="124"/>
        <end position="125"/>
    </location>
    <ligand>
        <name>ATP</name>
        <dbReference type="ChEBI" id="CHEBI:30616"/>
    </ligand>
</feature>
<evidence type="ECO:0000256" key="5">
    <source>
        <dbReference type="ARBA" id="ARBA00022475"/>
    </source>
</evidence>
<comment type="cofactor">
    <cofactor evidence="23">
        <name>Mg(2+)</name>
        <dbReference type="ChEBI" id="CHEBI:18420"/>
    </cofactor>
    <text evidence="23">Mn(2+), Zn(2+), Cd(2+) and Co(2+) support activity to lesser extents.</text>
</comment>
<evidence type="ECO:0000256" key="11">
    <source>
        <dbReference type="ARBA" id="ARBA00022741"/>
    </source>
</evidence>
<evidence type="ECO:0000256" key="6">
    <source>
        <dbReference type="ARBA" id="ARBA00022516"/>
    </source>
</evidence>
<evidence type="ECO:0000256" key="23">
    <source>
        <dbReference type="PIRSR" id="PIRSR600829-4"/>
    </source>
</evidence>
<dbReference type="Pfam" id="PF01219">
    <property type="entry name" value="DAGK_prokar"/>
    <property type="match status" value="1"/>
</dbReference>
<evidence type="ECO:0000256" key="13">
    <source>
        <dbReference type="ARBA" id="ARBA00022840"/>
    </source>
</evidence>
<protein>
    <recommendedName>
        <fullName evidence="4 24">Diacylglycerol kinase</fullName>
        <ecNumber evidence="3 24">2.7.1.107</ecNumber>
    </recommendedName>
</protein>
<dbReference type="PANTHER" id="PTHR34299">
    <property type="entry name" value="DIACYLGLYCEROL KINASE"/>
    <property type="match status" value="1"/>
</dbReference>
<evidence type="ECO:0000256" key="16">
    <source>
        <dbReference type="ARBA" id="ARBA00023098"/>
    </source>
</evidence>
<dbReference type="EMBL" id="BA000037">
    <property type="protein sequence ID" value="BAC93060.1"/>
    <property type="molecule type" value="Genomic_DNA"/>
</dbReference>
<dbReference type="InterPro" id="IPR000829">
    <property type="entry name" value="DAGK"/>
</dbReference>
<keyword evidence="10 23" id="KW-0479">Metal-binding</keyword>
<feature type="binding site" evidence="23">
    <location>
        <position position="58"/>
    </location>
    <ligand>
        <name>a divalent metal cation</name>
        <dbReference type="ChEBI" id="CHEBI:60240"/>
    </ligand>
</feature>
<dbReference type="PROSITE" id="PS01069">
    <property type="entry name" value="DAGK_PROKAR"/>
    <property type="match status" value="1"/>
</dbReference>
<evidence type="ECO:0000313" key="25">
    <source>
        <dbReference type="EMBL" id="BAC93060.1"/>
    </source>
</evidence>
<dbReference type="CDD" id="cd14264">
    <property type="entry name" value="DAGK_IM"/>
    <property type="match status" value="1"/>
</dbReference>